<dbReference type="SUPFAM" id="SSF46894">
    <property type="entry name" value="C-terminal effector domain of the bipartite response regulators"/>
    <property type="match status" value="1"/>
</dbReference>
<protein>
    <submittedName>
        <fullName evidence="8">Phosphate regulon transcriptional regulatory protein PhoB (SphR)</fullName>
    </submittedName>
</protein>
<feature type="non-terminal residue" evidence="8">
    <location>
        <position position="1"/>
    </location>
</feature>
<dbReference type="Pfam" id="PF00486">
    <property type="entry name" value="Trans_reg_C"/>
    <property type="match status" value="1"/>
</dbReference>
<evidence type="ECO:0000259" key="6">
    <source>
        <dbReference type="PROSITE" id="PS50110"/>
    </source>
</evidence>
<dbReference type="AlphaFoldDB" id="A0A3B1DYS3"/>
<dbReference type="InterPro" id="IPR011006">
    <property type="entry name" value="CheY-like_superfamily"/>
</dbReference>
<evidence type="ECO:0000256" key="1">
    <source>
        <dbReference type="ARBA" id="ARBA00022553"/>
    </source>
</evidence>
<dbReference type="PANTHER" id="PTHR48111">
    <property type="entry name" value="REGULATOR OF RPOS"/>
    <property type="match status" value="1"/>
</dbReference>
<dbReference type="SUPFAM" id="SSF52172">
    <property type="entry name" value="CheY-like"/>
    <property type="match status" value="1"/>
</dbReference>
<dbReference type="GO" id="GO:0005829">
    <property type="term" value="C:cytosol"/>
    <property type="evidence" value="ECO:0007669"/>
    <property type="project" value="TreeGrafter"/>
</dbReference>
<dbReference type="GO" id="GO:0000156">
    <property type="term" value="F:phosphorelay response regulator activity"/>
    <property type="evidence" value="ECO:0007669"/>
    <property type="project" value="TreeGrafter"/>
</dbReference>
<keyword evidence="5" id="KW-0804">Transcription</keyword>
<keyword evidence="2" id="KW-0902">Two-component regulatory system</keyword>
<keyword evidence="4" id="KW-0238">DNA-binding</keyword>
<evidence type="ECO:0000256" key="4">
    <source>
        <dbReference type="ARBA" id="ARBA00023125"/>
    </source>
</evidence>
<dbReference type="PROSITE" id="PS51755">
    <property type="entry name" value="OMPR_PHOB"/>
    <property type="match status" value="1"/>
</dbReference>
<dbReference type="EMBL" id="UOGK01000106">
    <property type="protein sequence ID" value="VAX37615.1"/>
    <property type="molecule type" value="Genomic_DNA"/>
</dbReference>
<evidence type="ECO:0000313" key="8">
    <source>
        <dbReference type="EMBL" id="VAX37615.1"/>
    </source>
</evidence>
<accession>A0A3B1DYS3</accession>
<dbReference type="CDD" id="cd00383">
    <property type="entry name" value="trans_reg_C"/>
    <property type="match status" value="1"/>
</dbReference>
<sequence>ADGREGFEIASTAELDMVLLDIYMPRRDGLSVLKELREVRPLLPVIFLTAKGEAEDRVQGLKLGADDYIVKPFNAGELLARVEAVLRRSAERPKPVHRLLLDGRQVDFERREVSFADGRRVVLAQREAELLEYLAANRGRAISRDELLQRVWGVDPRGVQTRTVDMAIARLREQLGDDSAKPTMVVTVRGKGYMLAAAPADDGPGDGAGDNAGGAV</sequence>
<feature type="domain" description="Response regulatory" evidence="6">
    <location>
        <begin position="1"/>
        <end position="86"/>
    </location>
</feature>
<gene>
    <name evidence="8" type="ORF">MNBD_PLANCTO03-1651</name>
</gene>
<name>A0A3B1DYS3_9ZZZZ</name>
<evidence type="ECO:0000259" key="7">
    <source>
        <dbReference type="PROSITE" id="PS51755"/>
    </source>
</evidence>
<dbReference type="Gene3D" id="1.10.10.10">
    <property type="entry name" value="Winged helix-like DNA-binding domain superfamily/Winged helix DNA-binding domain"/>
    <property type="match status" value="1"/>
</dbReference>
<dbReference type="Gene3D" id="6.10.250.690">
    <property type="match status" value="1"/>
</dbReference>
<dbReference type="InterPro" id="IPR001867">
    <property type="entry name" value="OmpR/PhoB-type_DNA-bd"/>
</dbReference>
<keyword evidence="1" id="KW-0597">Phosphoprotein</keyword>
<keyword evidence="3" id="KW-0805">Transcription regulation</keyword>
<dbReference type="InterPro" id="IPR016032">
    <property type="entry name" value="Sig_transdc_resp-reg_C-effctor"/>
</dbReference>
<evidence type="ECO:0000256" key="2">
    <source>
        <dbReference type="ARBA" id="ARBA00023012"/>
    </source>
</evidence>
<feature type="domain" description="OmpR/PhoB-type" evidence="7">
    <location>
        <begin position="96"/>
        <end position="197"/>
    </location>
</feature>
<dbReference type="GO" id="GO:0006355">
    <property type="term" value="P:regulation of DNA-templated transcription"/>
    <property type="evidence" value="ECO:0007669"/>
    <property type="project" value="InterPro"/>
</dbReference>
<organism evidence="8">
    <name type="scientific">hydrothermal vent metagenome</name>
    <dbReference type="NCBI Taxonomy" id="652676"/>
    <lineage>
        <taxon>unclassified sequences</taxon>
        <taxon>metagenomes</taxon>
        <taxon>ecological metagenomes</taxon>
    </lineage>
</organism>
<dbReference type="InterPro" id="IPR036388">
    <property type="entry name" value="WH-like_DNA-bd_sf"/>
</dbReference>
<dbReference type="PROSITE" id="PS50110">
    <property type="entry name" value="RESPONSE_REGULATORY"/>
    <property type="match status" value="1"/>
</dbReference>
<dbReference type="Pfam" id="PF00072">
    <property type="entry name" value="Response_reg"/>
    <property type="match status" value="1"/>
</dbReference>
<evidence type="ECO:0000256" key="3">
    <source>
        <dbReference type="ARBA" id="ARBA00023015"/>
    </source>
</evidence>
<dbReference type="PANTHER" id="PTHR48111:SF1">
    <property type="entry name" value="TWO-COMPONENT RESPONSE REGULATOR ORR33"/>
    <property type="match status" value="1"/>
</dbReference>
<dbReference type="InterPro" id="IPR039420">
    <property type="entry name" value="WalR-like"/>
</dbReference>
<dbReference type="SMART" id="SM00448">
    <property type="entry name" value="REC"/>
    <property type="match status" value="1"/>
</dbReference>
<evidence type="ECO:0000256" key="5">
    <source>
        <dbReference type="ARBA" id="ARBA00023163"/>
    </source>
</evidence>
<dbReference type="SMART" id="SM00862">
    <property type="entry name" value="Trans_reg_C"/>
    <property type="match status" value="1"/>
</dbReference>
<proteinExistence type="predicted"/>
<reference evidence="8" key="1">
    <citation type="submission" date="2018-06" db="EMBL/GenBank/DDBJ databases">
        <authorList>
            <person name="Zhirakovskaya E."/>
        </authorList>
    </citation>
    <scope>NUCLEOTIDE SEQUENCE</scope>
</reference>
<dbReference type="GO" id="GO:0032993">
    <property type="term" value="C:protein-DNA complex"/>
    <property type="evidence" value="ECO:0007669"/>
    <property type="project" value="TreeGrafter"/>
</dbReference>
<dbReference type="InterPro" id="IPR001789">
    <property type="entry name" value="Sig_transdc_resp-reg_receiver"/>
</dbReference>
<dbReference type="Gene3D" id="3.40.50.2300">
    <property type="match status" value="1"/>
</dbReference>
<dbReference type="GO" id="GO:0000976">
    <property type="term" value="F:transcription cis-regulatory region binding"/>
    <property type="evidence" value="ECO:0007669"/>
    <property type="project" value="TreeGrafter"/>
</dbReference>